<dbReference type="SUPFAM" id="SSF56112">
    <property type="entry name" value="Protein kinase-like (PK-like)"/>
    <property type="match status" value="1"/>
</dbReference>
<dbReference type="AlphaFoldDB" id="A0A9P3PG67"/>
<dbReference type="PROSITE" id="PS50011">
    <property type="entry name" value="PROTEIN_KINASE_DOM"/>
    <property type="match status" value="1"/>
</dbReference>
<dbReference type="EMBL" id="BRPK01000002">
    <property type="protein sequence ID" value="GLB34802.1"/>
    <property type="molecule type" value="Genomic_DNA"/>
</dbReference>
<dbReference type="Gene3D" id="1.10.510.10">
    <property type="entry name" value="Transferase(Phosphotransferase) domain 1"/>
    <property type="match status" value="1"/>
</dbReference>
<reference evidence="12" key="1">
    <citation type="submission" date="2022-07" db="EMBL/GenBank/DDBJ databases">
        <title>The genome of Lyophyllum shimeji provides insight into the initial evolution of ectomycorrhizal fungal genome.</title>
        <authorList>
            <person name="Kobayashi Y."/>
            <person name="Shibata T."/>
            <person name="Hirakawa H."/>
            <person name="Shigenobu S."/>
            <person name="Nishiyama T."/>
            <person name="Yamada A."/>
            <person name="Hasebe M."/>
            <person name="Kawaguchi M."/>
        </authorList>
    </citation>
    <scope>NUCLEOTIDE SEQUENCE</scope>
    <source>
        <strain evidence="12">AT787</strain>
    </source>
</reference>
<dbReference type="Proteomes" id="UP001063166">
    <property type="component" value="Unassembled WGS sequence"/>
</dbReference>
<keyword evidence="5" id="KW-0418">Kinase</keyword>
<dbReference type="GO" id="GO:0004691">
    <property type="term" value="F:cAMP-dependent protein kinase activity"/>
    <property type="evidence" value="ECO:0007669"/>
    <property type="project" value="UniProtKB-EC"/>
</dbReference>
<evidence type="ECO:0000259" key="11">
    <source>
        <dbReference type="PROSITE" id="PS50011"/>
    </source>
</evidence>
<evidence type="ECO:0000256" key="7">
    <source>
        <dbReference type="ARBA" id="ARBA00047292"/>
    </source>
</evidence>
<evidence type="ECO:0000313" key="13">
    <source>
        <dbReference type="Proteomes" id="UP001063166"/>
    </source>
</evidence>
<dbReference type="Gene3D" id="3.30.200.20">
    <property type="entry name" value="Phosphorylase Kinase, domain 1"/>
    <property type="match status" value="1"/>
</dbReference>
<evidence type="ECO:0000256" key="1">
    <source>
        <dbReference type="ARBA" id="ARBA00012444"/>
    </source>
</evidence>
<comment type="catalytic activity">
    <reaction evidence="7">
        <text>L-threonyl-[protein] + ATP = O-phospho-L-threonyl-[protein] + ADP + H(+)</text>
        <dbReference type="Rhea" id="RHEA:46608"/>
        <dbReference type="Rhea" id="RHEA-COMP:11060"/>
        <dbReference type="Rhea" id="RHEA-COMP:11605"/>
        <dbReference type="ChEBI" id="CHEBI:15378"/>
        <dbReference type="ChEBI" id="CHEBI:30013"/>
        <dbReference type="ChEBI" id="CHEBI:30616"/>
        <dbReference type="ChEBI" id="CHEBI:61977"/>
        <dbReference type="ChEBI" id="CHEBI:456216"/>
        <dbReference type="EC" id="2.7.11.11"/>
    </reaction>
</comment>
<evidence type="ECO:0000256" key="4">
    <source>
        <dbReference type="ARBA" id="ARBA00022741"/>
    </source>
</evidence>
<protein>
    <recommendedName>
        <fullName evidence="1">cAMP-dependent protein kinase</fullName>
        <ecNumber evidence="1">2.7.11.11</ecNumber>
    </recommendedName>
</protein>
<dbReference type="InterPro" id="IPR011009">
    <property type="entry name" value="Kinase-like_dom_sf"/>
</dbReference>
<dbReference type="GO" id="GO:0005524">
    <property type="term" value="F:ATP binding"/>
    <property type="evidence" value="ECO:0007669"/>
    <property type="project" value="UniProtKB-UniRule"/>
</dbReference>
<dbReference type="EC" id="2.7.11.11" evidence="1"/>
<dbReference type="InterPro" id="IPR017441">
    <property type="entry name" value="Protein_kinase_ATP_BS"/>
</dbReference>
<dbReference type="SMART" id="SM00220">
    <property type="entry name" value="S_TKc"/>
    <property type="match status" value="1"/>
</dbReference>
<evidence type="ECO:0000256" key="2">
    <source>
        <dbReference type="ARBA" id="ARBA00022527"/>
    </source>
</evidence>
<evidence type="ECO:0000256" key="5">
    <source>
        <dbReference type="ARBA" id="ARBA00022777"/>
    </source>
</evidence>
<dbReference type="Pfam" id="PF00069">
    <property type="entry name" value="Pkinase"/>
    <property type="match status" value="1"/>
</dbReference>
<name>A0A9P3PG67_LYOSH</name>
<dbReference type="InterPro" id="IPR000719">
    <property type="entry name" value="Prot_kinase_dom"/>
</dbReference>
<keyword evidence="3" id="KW-0808">Transferase</keyword>
<sequence length="408" mass="46119">MPPVRGPAHLTRHRLDVLDSSRPRAPKFGGVCEGIIEGHRFRGSYRPASPEFAYEPAPTIRRPTDPRPPPLKLSDLECVKSLGEGVYGKVLLVRTRRATHPLDRPGSLFAVKVMRRKNVRHAEKFNTKDKNVERSVLAELPWNPFVAGLVQTFRDKESLYMMLELIPCGTLRSLIQKRAPFYPSANAFYFSNIVAGLTFLREHDLLHRDLKPENILVGADGYLVITDFGSAAKDSEEADWILIGSPAYMAPELVTHEKQSELTYSGVDWWSAGVILYEMTYRKLPFHGKSEGDAQKKAASGIIRWRGNVEIRKHLKSLISGLLTVDAAKRLGSKGSDEVRNHEWLKLVNWSAIEERKYLAPYVPQEPHLAENWQSQPLPEQKKIPGLKIVTPPPYLAYNDCFPEKQGV</sequence>
<gene>
    <name evidence="12" type="ORF">LshimejAT787_0203670</name>
</gene>
<organism evidence="12 13">
    <name type="scientific">Lyophyllum shimeji</name>
    <name type="common">Hon-shimeji</name>
    <name type="synonym">Tricholoma shimeji</name>
    <dbReference type="NCBI Taxonomy" id="47721"/>
    <lineage>
        <taxon>Eukaryota</taxon>
        <taxon>Fungi</taxon>
        <taxon>Dikarya</taxon>
        <taxon>Basidiomycota</taxon>
        <taxon>Agaricomycotina</taxon>
        <taxon>Agaricomycetes</taxon>
        <taxon>Agaricomycetidae</taxon>
        <taxon>Agaricales</taxon>
        <taxon>Tricholomatineae</taxon>
        <taxon>Lyophyllaceae</taxon>
        <taxon>Lyophyllum</taxon>
    </lineage>
</organism>
<accession>A0A9P3PG67</accession>
<comment type="similarity">
    <text evidence="10">Belongs to the protein kinase superfamily.</text>
</comment>
<evidence type="ECO:0000256" key="9">
    <source>
        <dbReference type="PROSITE-ProRule" id="PRU10141"/>
    </source>
</evidence>
<dbReference type="OrthoDB" id="10252171at2759"/>
<comment type="caution">
    <text evidence="12">The sequence shown here is derived from an EMBL/GenBank/DDBJ whole genome shotgun (WGS) entry which is preliminary data.</text>
</comment>
<keyword evidence="2 10" id="KW-0723">Serine/threonine-protein kinase</keyword>
<evidence type="ECO:0000256" key="3">
    <source>
        <dbReference type="ARBA" id="ARBA00022679"/>
    </source>
</evidence>
<comment type="catalytic activity">
    <reaction evidence="8">
        <text>L-seryl-[protein] + ATP = O-phospho-L-seryl-[protein] + ADP + H(+)</text>
        <dbReference type="Rhea" id="RHEA:17989"/>
        <dbReference type="Rhea" id="RHEA-COMP:9863"/>
        <dbReference type="Rhea" id="RHEA-COMP:11604"/>
        <dbReference type="ChEBI" id="CHEBI:15378"/>
        <dbReference type="ChEBI" id="CHEBI:29999"/>
        <dbReference type="ChEBI" id="CHEBI:30616"/>
        <dbReference type="ChEBI" id="CHEBI:83421"/>
        <dbReference type="ChEBI" id="CHEBI:456216"/>
        <dbReference type="EC" id="2.7.11.11"/>
    </reaction>
</comment>
<feature type="domain" description="Protein kinase" evidence="11">
    <location>
        <begin position="76"/>
        <end position="345"/>
    </location>
</feature>
<evidence type="ECO:0000256" key="10">
    <source>
        <dbReference type="RuleBase" id="RU000304"/>
    </source>
</evidence>
<keyword evidence="4 9" id="KW-0547">Nucleotide-binding</keyword>
<dbReference type="PROSITE" id="PS00108">
    <property type="entry name" value="PROTEIN_KINASE_ST"/>
    <property type="match status" value="1"/>
</dbReference>
<feature type="binding site" evidence="9">
    <location>
        <position position="112"/>
    </location>
    <ligand>
        <name>ATP</name>
        <dbReference type="ChEBI" id="CHEBI:30616"/>
    </ligand>
</feature>
<dbReference type="PROSITE" id="PS00107">
    <property type="entry name" value="PROTEIN_KINASE_ATP"/>
    <property type="match status" value="1"/>
</dbReference>
<evidence type="ECO:0000256" key="8">
    <source>
        <dbReference type="ARBA" id="ARBA00047454"/>
    </source>
</evidence>
<dbReference type="PANTHER" id="PTHR24353">
    <property type="entry name" value="CYCLIC NUCLEOTIDE-DEPENDENT PROTEIN KINASE"/>
    <property type="match status" value="1"/>
</dbReference>
<keyword evidence="13" id="KW-1185">Reference proteome</keyword>
<proteinExistence type="inferred from homology"/>
<dbReference type="InterPro" id="IPR008271">
    <property type="entry name" value="Ser/Thr_kinase_AS"/>
</dbReference>
<evidence type="ECO:0000256" key="6">
    <source>
        <dbReference type="ARBA" id="ARBA00022840"/>
    </source>
</evidence>
<evidence type="ECO:0000313" key="12">
    <source>
        <dbReference type="EMBL" id="GLB34802.1"/>
    </source>
</evidence>
<keyword evidence="6 9" id="KW-0067">ATP-binding</keyword>